<organism evidence="2">
    <name type="scientific">uncultured Nocardioides sp</name>
    <dbReference type="NCBI Taxonomy" id="198441"/>
    <lineage>
        <taxon>Bacteria</taxon>
        <taxon>Bacillati</taxon>
        <taxon>Actinomycetota</taxon>
        <taxon>Actinomycetes</taxon>
        <taxon>Propionibacteriales</taxon>
        <taxon>Nocardioidaceae</taxon>
        <taxon>Nocardioides</taxon>
        <taxon>environmental samples</taxon>
    </lineage>
</organism>
<evidence type="ECO:0000256" key="1">
    <source>
        <dbReference type="SAM" id="MobiDB-lite"/>
    </source>
</evidence>
<feature type="compositionally biased region" description="Basic and acidic residues" evidence="1">
    <location>
        <begin position="306"/>
        <end position="318"/>
    </location>
</feature>
<feature type="compositionally biased region" description="Basic residues" evidence="1">
    <location>
        <begin position="80"/>
        <end position="91"/>
    </location>
</feature>
<feature type="non-terminal residue" evidence="2">
    <location>
        <position position="318"/>
    </location>
</feature>
<gene>
    <name evidence="2" type="ORF">AVDCRST_MAG06-447</name>
</gene>
<name>A0A6J4N1I7_9ACTN</name>
<reference evidence="2" key="1">
    <citation type="submission" date="2020-02" db="EMBL/GenBank/DDBJ databases">
        <authorList>
            <person name="Meier V. D."/>
        </authorList>
    </citation>
    <scope>NUCLEOTIDE SEQUENCE</scope>
    <source>
        <strain evidence="2">AVDCRST_MAG06</strain>
    </source>
</reference>
<feature type="compositionally biased region" description="Low complexity" evidence="1">
    <location>
        <begin position="239"/>
        <end position="250"/>
    </location>
</feature>
<protein>
    <submittedName>
        <fullName evidence="2">Integral membrane protein</fullName>
    </submittedName>
</protein>
<proteinExistence type="predicted"/>
<feature type="compositionally biased region" description="Low complexity" evidence="1">
    <location>
        <begin position="262"/>
        <end position="274"/>
    </location>
</feature>
<feature type="region of interest" description="Disordered" evidence="1">
    <location>
        <begin position="1"/>
        <end position="318"/>
    </location>
</feature>
<sequence>GRRAQARRPPPAAAGPRRHLRRGVQDHPLQPARDGGVGRAGRGRVDGHPGAHHRGVQRGGRPLPRRVRVGRADHGGDRRASRRWRLARPRHGPAVDRADPGHRHDRPRLRSRGDRHAARPGRGVAGDPRPSLAADRTHGPARPDAHRPDRRVRRLVGAGRALRRPDVAGGALRPRERPGVPGLPRVVLDQALLPARAGPDARGRRRGRRDPPRPCADTAPVLAHLRHRAADRGGGAGGRQHALPARLLPRPGRHAGGGAAGVGALPAGAQPGPRLRGGGGVRVAVHRDGHVVAVPRPADAQGGVRRRADDPGRDPGPV</sequence>
<evidence type="ECO:0000313" key="2">
    <source>
        <dbReference type="EMBL" id="CAA9375329.1"/>
    </source>
</evidence>
<feature type="compositionally biased region" description="Basic and acidic residues" evidence="1">
    <location>
        <begin position="93"/>
        <end position="102"/>
    </location>
</feature>
<feature type="compositionally biased region" description="Basic and acidic residues" evidence="1">
    <location>
        <begin position="70"/>
        <end position="79"/>
    </location>
</feature>
<accession>A0A6J4N1I7</accession>
<dbReference type="AlphaFoldDB" id="A0A6J4N1I7"/>
<dbReference type="EMBL" id="CADCUP010000034">
    <property type="protein sequence ID" value="CAA9375329.1"/>
    <property type="molecule type" value="Genomic_DNA"/>
</dbReference>
<feature type="compositionally biased region" description="Basic and acidic residues" evidence="1">
    <location>
        <begin position="135"/>
        <end position="147"/>
    </location>
</feature>
<feature type="non-terminal residue" evidence="2">
    <location>
        <position position="1"/>
    </location>
</feature>